<comment type="caution">
    <text evidence="2">The sequence shown here is derived from an EMBL/GenBank/DDBJ whole genome shotgun (WGS) entry which is preliminary data.</text>
</comment>
<keyword evidence="1" id="KW-0472">Membrane</keyword>
<feature type="transmembrane region" description="Helical" evidence="1">
    <location>
        <begin position="140"/>
        <end position="163"/>
    </location>
</feature>
<evidence type="ECO:0000256" key="1">
    <source>
        <dbReference type="SAM" id="Phobius"/>
    </source>
</evidence>
<evidence type="ECO:0000313" key="2">
    <source>
        <dbReference type="EMBL" id="MEA1607207.1"/>
    </source>
</evidence>
<name>A0ABU5PC17_9PSED</name>
<keyword evidence="1" id="KW-1133">Transmembrane helix</keyword>
<dbReference type="EMBL" id="JAYEET010000046">
    <property type="protein sequence ID" value="MEA1607207.1"/>
    <property type="molecule type" value="Genomic_DNA"/>
</dbReference>
<proteinExistence type="predicted"/>
<keyword evidence="1" id="KW-0812">Transmembrane</keyword>
<keyword evidence="3" id="KW-1185">Reference proteome</keyword>
<dbReference type="Proteomes" id="UP001292571">
    <property type="component" value="Unassembled WGS sequence"/>
</dbReference>
<accession>A0ABU5PC17</accession>
<feature type="transmembrane region" description="Helical" evidence="1">
    <location>
        <begin position="107"/>
        <end position="128"/>
    </location>
</feature>
<gene>
    <name evidence="2" type="ORF">SOP97_15515</name>
</gene>
<dbReference type="RefSeq" id="WP_322950034.1">
    <property type="nucleotide sequence ID" value="NZ_JAYEET010000046.1"/>
</dbReference>
<protein>
    <submittedName>
        <fullName evidence="2">Uncharacterized protein</fullName>
    </submittedName>
</protein>
<sequence length="181" mass="19897">MRLGRAYPKGISEGHIPDNEVLSSLINATARKYKVERADTYQAKQIAEELIKEIMDSSFISAETKKNYCETLAHLVNTEKFEALPAAVTVERLSIESEFRKKQNERISTVLGITAAMGTMVVALTTVINKPAISSPFKDLIGIALPTITILASVMIATVAMLVSVKLKRARQNHHNDGVET</sequence>
<evidence type="ECO:0000313" key="3">
    <source>
        <dbReference type="Proteomes" id="UP001292571"/>
    </source>
</evidence>
<organism evidence="2 3">
    <name type="scientific">Pseudomonas spirodelae</name>
    <dbReference type="NCBI Taxonomy" id="3101751"/>
    <lineage>
        <taxon>Bacteria</taxon>
        <taxon>Pseudomonadati</taxon>
        <taxon>Pseudomonadota</taxon>
        <taxon>Gammaproteobacteria</taxon>
        <taxon>Pseudomonadales</taxon>
        <taxon>Pseudomonadaceae</taxon>
        <taxon>Pseudomonas</taxon>
    </lineage>
</organism>
<reference evidence="2 3" key="1">
    <citation type="submission" date="2023-12" db="EMBL/GenBank/DDBJ databases">
        <title>Pseudomonas sp. T5W1.</title>
        <authorList>
            <person name="Maltman C."/>
        </authorList>
    </citation>
    <scope>NUCLEOTIDE SEQUENCE [LARGE SCALE GENOMIC DNA]</scope>
    <source>
        <strain evidence="2 3">T5W1</strain>
    </source>
</reference>